<dbReference type="HOGENOM" id="CLU_3325603_0_0_4"/>
<dbReference type="EMBL" id="CP000573">
    <property type="protein sequence ID" value="ABN94070.1"/>
    <property type="molecule type" value="Genomic_DNA"/>
</dbReference>
<organism evidence="1 2">
    <name type="scientific">Burkholderia pseudomallei (strain 1106a)</name>
    <dbReference type="NCBI Taxonomy" id="357348"/>
    <lineage>
        <taxon>Bacteria</taxon>
        <taxon>Pseudomonadati</taxon>
        <taxon>Pseudomonadota</taxon>
        <taxon>Betaproteobacteria</taxon>
        <taxon>Burkholderiales</taxon>
        <taxon>Burkholderiaceae</taxon>
        <taxon>Burkholderia</taxon>
        <taxon>pseudomallei group</taxon>
    </lineage>
</organism>
<accession>A3P3M4</accession>
<reference evidence="2" key="1">
    <citation type="submission" date="2007-02" db="EMBL/GenBank/DDBJ databases">
        <authorList>
            <person name="DeShazer D."/>
            <person name="Woods D.E."/>
            <person name="Nierman W.C."/>
        </authorList>
    </citation>
    <scope>NUCLEOTIDE SEQUENCE [LARGE SCALE GENOMIC DNA]</scope>
    <source>
        <strain evidence="2">1106a</strain>
    </source>
</reference>
<evidence type="ECO:0000313" key="1">
    <source>
        <dbReference type="EMBL" id="ABN94070.1"/>
    </source>
</evidence>
<dbReference type="AlphaFoldDB" id="A3P3M4"/>
<sequence>MQAAIYAPSTLSSIGLADTATGKHFLLKIRAIIPGNPR</sequence>
<name>A3P3M4_BURP0</name>
<dbReference type="Proteomes" id="UP000006738">
    <property type="component" value="Chromosome II"/>
</dbReference>
<gene>
    <name evidence="1" type="ordered locus">BURPS1106A_A0898</name>
</gene>
<evidence type="ECO:0000313" key="2">
    <source>
        <dbReference type="Proteomes" id="UP000006738"/>
    </source>
</evidence>
<proteinExistence type="predicted"/>
<dbReference type="KEGG" id="bpl:BURPS1106A_A0898"/>
<protein>
    <submittedName>
        <fullName evidence="1">Uncharacterized protein</fullName>
    </submittedName>
</protein>